<evidence type="ECO:0000313" key="2">
    <source>
        <dbReference type="Proteomes" id="UP000224401"/>
    </source>
</evidence>
<dbReference type="Proteomes" id="UP000224401">
    <property type="component" value="Segment"/>
</dbReference>
<proteinExistence type="predicted"/>
<dbReference type="EMBL" id="KY606587">
    <property type="protein sequence ID" value="ARB06090.1"/>
    <property type="molecule type" value="Genomic_DNA"/>
</dbReference>
<gene>
    <name evidence="1" type="ORF">vBDshSR5C_36</name>
</gene>
<sequence length="62" mass="7099">MKADWSGLFNFKKGTELKVNVYDVTHIPDGNDMRFGHDGVTWIDANGECHSVERLELVETQF</sequence>
<organism evidence="1 2">
    <name type="scientific">Dinoroseobacter phage vB_DshS-R5C</name>
    <dbReference type="NCBI Taxonomy" id="1965368"/>
    <lineage>
        <taxon>Viruses</taxon>
        <taxon>Duplodnaviria</taxon>
        <taxon>Heunggongvirae</taxon>
        <taxon>Uroviricota</taxon>
        <taxon>Caudoviricetes</taxon>
        <taxon>Nanhaivirus</taxon>
        <taxon>Nanhaivirus D5C</taxon>
    </lineage>
</organism>
<protein>
    <submittedName>
        <fullName evidence="1">Uncharacterized protein</fullName>
    </submittedName>
</protein>
<keyword evidence="2" id="KW-1185">Reference proteome</keyword>
<reference evidence="1 2" key="1">
    <citation type="submission" date="2017-02" db="EMBL/GenBank/DDBJ databases">
        <title>A novel roseosiphophage isolated from the oligotrophic South China Sea.</title>
        <authorList>
            <person name="Yang Y."/>
            <person name="Cai L."/>
            <person name="Zhang R."/>
        </authorList>
    </citation>
    <scope>NUCLEOTIDE SEQUENCE [LARGE SCALE GENOMIC DNA]</scope>
</reference>
<evidence type="ECO:0000313" key="1">
    <source>
        <dbReference type="EMBL" id="ARB06090.1"/>
    </source>
</evidence>
<name>A0A1V0DY83_9CAUD</name>
<accession>A0A1V0DY83</accession>